<dbReference type="EMBL" id="QCYY01000990">
    <property type="protein sequence ID" value="ROT81345.1"/>
    <property type="molecule type" value="Genomic_DNA"/>
</dbReference>
<evidence type="ECO:0000256" key="6">
    <source>
        <dbReference type="SAM" id="Phobius"/>
    </source>
</evidence>
<sequence>MSAQETTALLGYGGTPRILETPPTPRRSFFEAQESSHHSSKFPEPPKGISVFTAICYVLGVFGVMPVVALPGAIVYCGWPGFLIAGLLLLTEAYTATLLGRSWLLLEVFWPREAAAQRRYPYPALAEKAGGPFLRKVVSCILDIAIFGAAVPFMLLAAETLQSLVARLAGLDFSFCYWLLITTFFLTPLLWYGTPKDLGLVTWLGAGSVVVVSLLTIISLALDAPATAPSAPDSTPSWTAIAYCFGAVAFQFDIHPMILTVQSDMREKSRLPVAVIVAFIMAATAFGSVSVVAFTLYGDTVKTNILNNLSGGPLLYANMAIVALQMLLCLVLGINTLFQDLENTLQIPDSFGWRRICLRTLVMLAILFVCESIPHFGVAIELVGGFLVTPFIFIFPPIFHILIKKKASGRVDVKDLVLASNVVTIGLVGSYAATSESFLQVFQLTDFAPPCYINLTAATSSVRQESAGFQKED</sequence>
<organism evidence="8 9">
    <name type="scientific">Penaeus vannamei</name>
    <name type="common">Whiteleg shrimp</name>
    <name type="synonym">Litopenaeus vannamei</name>
    <dbReference type="NCBI Taxonomy" id="6689"/>
    <lineage>
        <taxon>Eukaryota</taxon>
        <taxon>Metazoa</taxon>
        <taxon>Ecdysozoa</taxon>
        <taxon>Arthropoda</taxon>
        <taxon>Crustacea</taxon>
        <taxon>Multicrustacea</taxon>
        <taxon>Malacostraca</taxon>
        <taxon>Eumalacostraca</taxon>
        <taxon>Eucarida</taxon>
        <taxon>Decapoda</taxon>
        <taxon>Dendrobranchiata</taxon>
        <taxon>Penaeoidea</taxon>
        <taxon>Penaeidae</taxon>
        <taxon>Penaeus</taxon>
    </lineage>
</organism>
<evidence type="ECO:0000256" key="2">
    <source>
        <dbReference type="ARBA" id="ARBA00022448"/>
    </source>
</evidence>
<keyword evidence="9" id="KW-1185">Reference proteome</keyword>
<evidence type="ECO:0000259" key="7">
    <source>
        <dbReference type="Pfam" id="PF01490"/>
    </source>
</evidence>
<keyword evidence="4 6" id="KW-1133">Transmembrane helix</keyword>
<evidence type="ECO:0000313" key="9">
    <source>
        <dbReference type="Proteomes" id="UP000283509"/>
    </source>
</evidence>
<protein>
    <submittedName>
        <fullName evidence="8">Putative proton-coupled amino acid transporter 4</fullName>
    </submittedName>
</protein>
<comment type="caution">
    <text evidence="8">The sequence shown here is derived from an EMBL/GenBank/DDBJ whole genome shotgun (WGS) entry which is preliminary data.</text>
</comment>
<evidence type="ECO:0000256" key="5">
    <source>
        <dbReference type="ARBA" id="ARBA00023136"/>
    </source>
</evidence>
<accession>A0A423TY17</accession>
<evidence type="ECO:0000256" key="1">
    <source>
        <dbReference type="ARBA" id="ARBA00004370"/>
    </source>
</evidence>
<evidence type="ECO:0000256" key="4">
    <source>
        <dbReference type="ARBA" id="ARBA00022989"/>
    </source>
</evidence>
<dbReference type="InterPro" id="IPR013057">
    <property type="entry name" value="AA_transpt_TM"/>
</dbReference>
<feature type="transmembrane region" description="Helical" evidence="6">
    <location>
        <begin position="49"/>
        <end position="76"/>
    </location>
</feature>
<keyword evidence="2" id="KW-0813">Transport</keyword>
<keyword evidence="5 6" id="KW-0472">Membrane</keyword>
<feature type="transmembrane region" description="Helical" evidence="6">
    <location>
        <begin position="382"/>
        <end position="403"/>
    </location>
</feature>
<feature type="transmembrane region" description="Helical" evidence="6">
    <location>
        <begin position="415"/>
        <end position="433"/>
    </location>
</feature>
<keyword evidence="3 6" id="KW-0812">Transmembrane</keyword>
<name>A0A423TY17_PENVA</name>
<evidence type="ECO:0000256" key="3">
    <source>
        <dbReference type="ARBA" id="ARBA00022692"/>
    </source>
</evidence>
<comment type="subcellular location">
    <subcellularLocation>
        <location evidence="1">Membrane</location>
    </subcellularLocation>
</comment>
<feature type="transmembrane region" description="Helical" evidence="6">
    <location>
        <begin position="271"/>
        <end position="294"/>
    </location>
</feature>
<dbReference type="Proteomes" id="UP000283509">
    <property type="component" value="Unassembled WGS sequence"/>
</dbReference>
<feature type="transmembrane region" description="Helical" evidence="6">
    <location>
        <begin position="164"/>
        <end position="186"/>
    </location>
</feature>
<dbReference type="OrthoDB" id="28208at2759"/>
<reference evidence="8 9" key="1">
    <citation type="submission" date="2018-04" db="EMBL/GenBank/DDBJ databases">
        <authorList>
            <person name="Zhang X."/>
            <person name="Yuan J."/>
            <person name="Li F."/>
            <person name="Xiang J."/>
        </authorList>
    </citation>
    <scope>NUCLEOTIDE SEQUENCE [LARGE SCALE GENOMIC DNA]</scope>
    <source>
        <tissue evidence="8">Muscle</tissue>
    </source>
</reference>
<feature type="domain" description="Amino acid transporter transmembrane" evidence="7">
    <location>
        <begin position="48"/>
        <end position="432"/>
    </location>
</feature>
<evidence type="ECO:0000313" key="8">
    <source>
        <dbReference type="EMBL" id="ROT81345.1"/>
    </source>
</evidence>
<feature type="transmembrane region" description="Helical" evidence="6">
    <location>
        <begin position="240"/>
        <end position="259"/>
    </location>
</feature>
<feature type="transmembrane region" description="Helical" evidence="6">
    <location>
        <begin position="198"/>
        <end position="220"/>
    </location>
</feature>
<feature type="transmembrane region" description="Helical" evidence="6">
    <location>
        <begin position="82"/>
        <end position="110"/>
    </location>
</feature>
<reference evidence="8 9" key="2">
    <citation type="submission" date="2019-01" db="EMBL/GenBank/DDBJ databases">
        <title>The decoding of complex shrimp genome reveals the adaptation for benthos swimmer, frequently molting mechanism and breeding impact on genome.</title>
        <authorList>
            <person name="Sun Y."/>
            <person name="Gao Y."/>
            <person name="Yu Y."/>
        </authorList>
    </citation>
    <scope>NUCLEOTIDE SEQUENCE [LARGE SCALE GENOMIC DNA]</scope>
    <source>
        <tissue evidence="8">Muscle</tissue>
    </source>
</reference>
<dbReference type="PANTHER" id="PTHR48017">
    <property type="entry name" value="OS05G0424000 PROTEIN-RELATED"/>
    <property type="match status" value="1"/>
</dbReference>
<gene>
    <name evidence="8" type="ORF">C7M84_025527</name>
</gene>
<dbReference type="AlphaFoldDB" id="A0A423TY17"/>
<dbReference type="GO" id="GO:0016020">
    <property type="term" value="C:membrane"/>
    <property type="evidence" value="ECO:0007669"/>
    <property type="project" value="UniProtKB-SubCell"/>
</dbReference>
<dbReference type="Pfam" id="PF01490">
    <property type="entry name" value="Aa_trans"/>
    <property type="match status" value="1"/>
</dbReference>
<feature type="transmembrane region" description="Helical" evidence="6">
    <location>
        <begin position="137"/>
        <end position="158"/>
    </location>
</feature>
<feature type="transmembrane region" description="Helical" evidence="6">
    <location>
        <begin position="356"/>
        <end position="376"/>
    </location>
</feature>
<proteinExistence type="predicted"/>
<feature type="transmembrane region" description="Helical" evidence="6">
    <location>
        <begin position="314"/>
        <end position="335"/>
    </location>
</feature>
<dbReference type="STRING" id="6689.A0A423TY17"/>